<name>A0A0F9W756_9ZZZZ</name>
<comment type="caution">
    <text evidence="1">The sequence shown here is derived from an EMBL/GenBank/DDBJ whole genome shotgun (WGS) entry which is preliminary data.</text>
</comment>
<reference evidence="1" key="1">
    <citation type="journal article" date="2015" name="Nature">
        <title>Complex archaea that bridge the gap between prokaryotes and eukaryotes.</title>
        <authorList>
            <person name="Spang A."/>
            <person name="Saw J.H."/>
            <person name="Jorgensen S.L."/>
            <person name="Zaremba-Niedzwiedzka K."/>
            <person name="Martijn J."/>
            <person name="Lind A.E."/>
            <person name="van Eijk R."/>
            <person name="Schleper C."/>
            <person name="Guy L."/>
            <person name="Ettema T.J."/>
        </authorList>
    </citation>
    <scope>NUCLEOTIDE SEQUENCE</scope>
</reference>
<accession>A0A0F9W756</accession>
<dbReference type="AlphaFoldDB" id="A0A0F9W756"/>
<evidence type="ECO:0000313" key="1">
    <source>
        <dbReference type="EMBL" id="KKN73853.1"/>
    </source>
</evidence>
<protein>
    <submittedName>
        <fullName evidence="1">Uncharacterized protein</fullName>
    </submittedName>
</protein>
<organism evidence="1">
    <name type="scientific">marine sediment metagenome</name>
    <dbReference type="NCBI Taxonomy" id="412755"/>
    <lineage>
        <taxon>unclassified sequences</taxon>
        <taxon>metagenomes</taxon>
        <taxon>ecological metagenomes</taxon>
    </lineage>
</organism>
<gene>
    <name evidence="1" type="ORF">LCGC14_0396550</name>
</gene>
<sequence length="83" mass="9755">MEEGKMTKTQFMKKVRELARETKKDIIDECWRLLNSGAIDYQKYENGYALPKTVMTVACEKAAWNWHPLSSDLKAEARNLRKF</sequence>
<dbReference type="EMBL" id="LAZR01000336">
    <property type="protein sequence ID" value="KKN73853.1"/>
    <property type="molecule type" value="Genomic_DNA"/>
</dbReference>
<proteinExistence type="predicted"/>